<feature type="region of interest" description="Disordered" evidence="1">
    <location>
        <begin position="417"/>
        <end position="442"/>
    </location>
</feature>
<dbReference type="Proteomes" id="UP000481861">
    <property type="component" value="Unassembled WGS sequence"/>
</dbReference>
<keyword evidence="3" id="KW-1185">Reference proteome</keyword>
<evidence type="ECO:0000313" key="2">
    <source>
        <dbReference type="EMBL" id="KAF2872539.1"/>
    </source>
</evidence>
<reference evidence="2 3" key="1">
    <citation type="submission" date="2020-01" db="EMBL/GenBank/DDBJ databases">
        <authorList>
            <consortium name="DOE Joint Genome Institute"/>
            <person name="Haridas S."/>
            <person name="Albert R."/>
            <person name="Binder M."/>
            <person name="Bloem J."/>
            <person name="Labutti K."/>
            <person name="Salamov A."/>
            <person name="Andreopoulos B."/>
            <person name="Baker S.E."/>
            <person name="Barry K."/>
            <person name="Bills G."/>
            <person name="Bluhm B.H."/>
            <person name="Cannon C."/>
            <person name="Castanera R."/>
            <person name="Culley D.E."/>
            <person name="Daum C."/>
            <person name="Ezra D."/>
            <person name="Gonzalez J.B."/>
            <person name="Henrissat B."/>
            <person name="Kuo A."/>
            <person name="Liang C."/>
            <person name="Lipzen A."/>
            <person name="Lutzoni F."/>
            <person name="Magnuson J."/>
            <person name="Mondo S."/>
            <person name="Nolan M."/>
            <person name="Ohm R."/>
            <person name="Pangilinan J."/>
            <person name="Park H.-J.H."/>
            <person name="Ramirez L."/>
            <person name="Alfaro M."/>
            <person name="Sun H."/>
            <person name="Tritt A."/>
            <person name="Yoshinaga Y."/>
            <person name="Zwiers L.-H.L."/>
            <person name="Turgeon B.G."/>
            <person name="Goodwin S.B."/>
            <person name="Spatafora J.W."/>
            <person name="Crous P.W."/>
            <person name="Grigoriev I.V."/>
        </authorList>
    </citation>
    <scope>NUCLEOTIDE SEQUENCE [LARGE SCALE GENOMIC DNA]</scope>
    <source>
        <strain evidence="2 3">CBS 611.86</strain>
    </source>
</reference>
<feature type="region of interest" description="Disordered" evidence="1">
    <location>
        <begin position="178"/>
        <end position="202"/>
    </location>
</feature>
<feature type="region of interest" description="Disordered" evidence="1">
    <location>
        <begin position="225"/>
        <end position="267"/>
    </location>
</feature>
<dbReference type="AlphaFoldDB" id="A0A7C8M9Y8"/>
<accession>A0A7C8M9Y8</accession>
<evidence type="ECO:0000256" key="1">
    <source>
        <dbReference type="SAM" id="MobiDB-lite"/>
    </source>
</evidence>
<feature type="compositionally biased region" description="Acidic residues" evidence="1">
    <location>
        <begin position="418"/>
        <end position="428"/>
    </location>
</feature>
<feature type="compositionally biased region" description="Polar residues" evidence="1">
    <location>
        <begin position="192"/>
        <end position="202"/>
    </location>
</feature>
<gene>
    <name evidence="2" type="ORF">BDV95DRAFT_388033</name>
</gene>
<comment type="caution">
    <text evidence="2">The sequence shown here is derived from an EMBL/GenBank/DDBJ whole genome shotgun (WGS) entry which is preliminary data.</text>
</comment>
<sequence>MSRTVELGRAVLCSPDIQHELWLTTLITISPQQNTLIDLQGLRQSVLVELLLSGNAWVGRGCGMHLLLELTLEREPIARPELAVVAENVINAPAWDQLNFPLSLPHDGANDSTSAVDYGKLRINVGHAREANTPAQSHLRMSRIVTAANATPPEGVPGLALESVRFIMDIVRTRSSVLGGGTTGNRTKRTKQPSCNSTQTEVSTPLLEHDDAVVLFDELCGPSETPQIPCSPRRKRKHSTSSNVTTKPMPTFADSSPSTDSHTQPEGYLSGNVDMLTKFVDSTIRLSVCSSLARSATGMKVKTKTFSGCLADVAPCLWRPGFLTALSQRAQFLPTIGRSLVRTVGSRPLSRTMQEKYQRLNDGSTNGGPSSLMQSLRPDDAIDSHLWIHLQKSLVSKISIGSFGAFCQSRARLPPDASFDDMLDDTQAENERRPPESSGQADIRVKAIIGKEEGLHSHQSPGPNGDDDLFTEKLLGEESHFEIDYGDGEEDDDILLCPIIVCKEVLKSA</sequence>
<feature type="compositionally biased region" description="Polar residues" evidence="1">
    <location>
        <begin position="240"/>
        <end position="264"/>
    </location>
</feature>
<protein>
    <submittedName>
        <fullName evidence="2">Uncharacterized protein</fullName>
    </submittedName>
</protein>
<name>A0A7C8M9Y8_9PLEO</name>
<dbReference type="OrthoDB" id="4187154at2759"/>
<evidence type="ECO:0000313" key="3">
    <source>
        <dbReference type="Proteomes" id="UP000481861"/>
    </source>
</evidence>
<dbReference type="EMBL" id="JAADJZ010000009">
    <property type="protein sequence ID" value="KAF2872539.1"/>
    <property type="molecule type" value="Genomic_DNA"/>
</dbReference>
<proteinExistence type="predicted"/>
<organism evidence="2 3">
    <name type="scientific">Massariosphaeria phaeospora</name>
    <dbReference type="NCBI Taxonomy" id="100035"/>
    <lineage>
        <taxon>Eukaryota</taxon>
        <taxon>Fungi</taxon>
        <taxon>Dikarya</taxon>
        <taxon>Ascomycota</taxon>
        <taxon>Pezizomycotina</taxon>
        <taxon>Dothideomycetes</taxon>
        <taxon>Pleosporomycetidae</taxon>
        <taxon>Pleosporales</taxon>
        <taxon>Pleosporales incertae sedis</taxon>
        <taxon>Massariosphaeria</taxon>
    </lineage>
</organism>